<name>A0A6J1MC36_DROHY</name>
<dbReference type="GeneID" id="111604373"/>
<dbReference type="Pfam" id="PF10187">
    <property type="entry name" value="FAM192A_Fyv6_N"/>
    <property type="match status" value="1"/>
</dbReference>
<evidence type="ECO:0000256" key="4">
    <source>
        <dbReference type="SAM" id="MobiDB-lite"/>
    </source>
</evidence>
<comment type="subcellular location">
    <subcellularLocation>
        <location evidence="1">Nucleus</location>
    </subcellularLocation>
</comment>
<feature type="compositionally biased region" description="Basic and acidic residues" evidence="4">
    <location>
        <begin position="12"/>
        <end position="45"/>
    </location>
</feature>
<dbReference type="Proteomes" id="UP000504633">
    <property type="component" value="Unplaced"/>
</dbReference>
<dbReference type="RefSeq" id="XP_023178212.1">
    <property type="nucleotide sequence ID" value="XM_023322444.1"/>
</dbReference>
<reference evidence="7" key="1">
    <citation type="submission" date="2025-08" db="UniProtKB">
        <authorList>
            <consortium name="RefSeq"/>
        </authorList>
    </citation>
    <scope>IDENTIFICATION</scope>
    <source>
        <strain evidence="7">15085-1641.00</strain>
        <tissue evidence="7">Whole body</tissue>
    </source>
</reference>
<feature type="region of interest" description="Disordered" evidence="4">
    <location>
        <begin position="139"/>
        <end position="187"/>
    </location>
</feature>
<feature type="region of interest" description="Disordered" evidence="4">
    <location>
        <begin position="1"/>
        <end position="45"/>
    </location>
</feature>
<feature type="compositionally biased region" description="Basic and acidic residues" evidence="4">
    <location>
        <begin position="217"/>
        <end position="226"/>
    </location>
</feature>
<evidence type="ECO:0000256" key="1">
    <source>
        <dbReference type="ARBA" id="ARBA00004123"/>
    </source>
</evidence>
<protein>
    <submittedName>
        <fullName evidence="7">PSME3-interacting protein</fullName>
    </submittedName>
</protein>
<keyword evidence="2" id="KW-0539">Nucleus</keyword>
<dbReference type="PANTHER" id="PTHR13495:SF0">
    <property type="entry name" value="PSME3-INTERACTING PROTEIN"/>
    <property type="match status" value="1"/>
</dbReference>
<feature type="compositionally biased region" description="Basic and acidic residues" evidence="4">
    <location>
        <begin position="165"/>
        <end position="174"/>
    </location>
</feature>
<dbReference type="InterPro" id="IPR039845">
    <property type="entry name" value="FAM192A"/>
</dbReference>
<feature type="domain" description="FAM192A/Fyv6 N-terminal" evidence="5">
    <location>
        <begin position="5"/>
        <end position="106"/>
    </location>
</feature>
<dbReference type="AlphaFoldDB" id="A0A6J1MC36"/>
<gene>
    <name evidence="7" type="primary">LOC111604373</name>
</gene>
<feature type="region of interest" description="Disordered" evidence="4">
    <location>
        <begin position="203"/>
        <end position="229"/>
    </location>
</feature>
<dbReference type="GO" id="GO:0005634">
    <property type="term" value="C:nucleus"/>
    <property type="evidence" value="ECO:0007669"/>
    <property type="project" value="UniProtKB-SubCell"/>
</dbReference>
<sequence>MSSGFVTESEAAEARQRRQEEWERVRQPEDPLERPEEPYDGRSLYDRLKEQKTKKDMEFEEAHKLKNLIRGLDDDEVQFLELVDAHKMNTERQQMVDEELELRDFRNRVEKLQEESVDKKLQAELKTTAKSIGTSATIRNTQKSLLGQGIKRKNGELPTSSSKASKTEPEKSTDKTATSDVSTKSSKYDVGGLKCIAILPGIGSYTESSDSDGSSDTDEHDHDKNSLVDLCGRKMIKKKQCAE</sequence>
<evidence type="ECO:0000256" key="3">
    <source>
        <dbReference type="SAM" id="Coils"/>
    </source>
</evidence>
<feature type="compositionally biased region" description="Polar residues" evidence="4">
    <location>
        <begin position="175"/>
        <end position="185"/>
    </location>
</feature>
<dbReference type="OMA" id="HKMNAER"/>
<keyword evidence="3" id="KW-0175">Coiled coil</keyword>
<evidence type="ECO:0000259" key="5">
    <source>
        <dbReference type="Pfam" id="PF10187"/>
    </source>
</evidence>
<organism evidence="6 7">
    <name type="scientific">Drosophila hydei</name>
    <name type="common">Fruit fly</name>
    <dbReference type="NCBI Taxonomy" id="7224"/>
    <lineage>
        <taxon>Eukaryota</taxon>
        <taxon>Metazoa</taxon>
        <taxon>Ecdysozoa</taxon>
        <taxon>Arthropoda</taxon>
        <taxon>Hexapoda</taxon>
        <taxon>Insecta</taxon>
        <taxon>Pterygota</taxon>
        <taxon>Neoptera</taxon>
        <taxon>Endopterygota</taxon>
        <taxon>Diptera</taxon>
        <taxon>Brachycera</taxon>
        <taxon>Muscomorpha</taxon>
        <taxon>Ephydroidea</taxon>
        <taxon>Drosophilidae</taxon>
        <taxon>Drosophila</taxon>
    </lineage>
</organism>
<evidence type="ECO:0000313" key="6">
    <source>
        <dbReference type="Proteomes" id="UP000504633"/>
    </source>
</evidence>
<dbReference type="InterPro" id="IPR019331">
    <property type="entry name" value="FAM192A/Fyv6_N"/>
</dbReference>
<dbReference type="KEGG" id="dhe:111604373"/>
<evidence type="ECO:0000256" key="2">
    <source>
        <dbReference type="ARBA" id="ARBA00023242"/>
    </source>
</evidence>
<keyword evidence="6" id="KW-1185">Reference proteome</keyword>
<dbReference type="OrthoDB" id="75807at2759"/>
<evidence type="ECO:0000313" key="7">
    <source>
        <dbReference type="RefSeq" id="XP_023178212.1"/>
    </source>
</evidence>
<proteinExistence type="predicted"/>
<feature type="coiled-coil region" evidence="3">
    <location>
        <begin position="88"/>
        <end position="122"/>
    </location>
</feature>
<dbReference type="PANTHER" id="PTHR13495">
    <property type="entry name" value="NEFA-INTERACTING NUCLEAR PROTEIN NIP30"/>
    <property type="match status" value="1"/>
</dbReference>
<accession>A0A6J1MC36</accession>